<evidence type="ECO:0000313" key="3">
    <source>
        <dbReference type="Proteomes" id="UP000604046"/>
    </source>
</evidence>
<proteinExistence type="predicted"/>
<evidence type="ECO:0000259" key="1">
    <source>
        <dbReference type="Pfam" id="PF01636"/>
    </source>
</evidence>
<name>A0A812LWK7_9DINO</name>
<evidence type="ECO:0000313" key="2">
    <source>
        <dbReference type="EMBL" id="CAE7254374.1"/>
    </source>
</evidence>
<sequence length="442" mass="48668">MGDPCVFPHQAALTHLCCEYSEFSDIDRIETAPGRPPNQYFYIRTKSGCGCAETGLGCQDYFVRSGEEDRDLRLRHDLLPRVAKKLAIYNQSLRTSDISDIKAWSPGAVFVTVPEPISPSLMVDVASDGAGAATCASCGCPVCEMLPRTPRVKSLNGLSVWRRLMGFVDFDWEQKHADWIAGTCAGIAAFNAALQDCSCLPCSDISPEDVADRVKVPEWVKEHKNHWDEADDLDYLLDHVRPMLSDLSFLVDAAGEHGVLVASRALALLVEHRKAYKSLPKQLTHGDLGLGNVMISPSSENATVCIIDFTPYATESHLYAFTVTLYWTFLYGPLSSAGAGGTQDAAFLDEERLRAAVAAYLTTADLYGLPDVRHMWYTMFVKVACRMLFVPVLWASSAEVEGAALPSFVCAEATEKYVRVLDWVMANRATLQKMLDLDVDDA</sequence>
<gene>
    <name evidence="2" type="primary">dsaVM</name>
    <name evidence="2" type="ORF">SNAT2548_LOCUS12856</name>
</gene>
<keyword evidence="3" id="KW-1185">Reference proteome</keyword>
<accession>A0A812LWK7</accession>
<protein>
    <submittedName>
        <fullName evidence="2">DsaVM protein</fullName>
    </submittedName>
</protein>
<dbReference type="Gene3D" id="3.90.1200.10">
    <property type="match status" value="1"/>
</dbReference>
<dbReference type="SUPFAM" id="SSF56112">
    <property type="entry name" value="Protein kinase-like (PK-like)"/>
    <property type="match status" value="1"/>
</dbReference>
<dbReference type="InterPro" id="IPR002575">
    <property type="entry name" value="Aminoglycoside_PTrfase"/>
</dbReference>
<dbReference type="Pfam" id="PF01636">
    <property type="entry name" value="APH"/>
    <property type="match status" value="1"/>
</dbReference>
<dbReference type="InterPro" id="IPR011009">
    <property type="entry name" value="Kinase-like_dom_sf"/>
</dbReference>
<reference evidence="2" key="1">
    <citation type="submission" date="2021-02" db="EMBL/GenBank/DDBJ databases">
        <authorList>
            <person name="Dougan E. K."/>
            <person name="Rhodes N."/>
            <person name="Thang M."/>
            <person name="Chan C."/>
        </authorList>
    </citation>
    <scope>NUCLEOTIDE SEQUENCE</scope>
</reference>
<dbReference type="EMBL" id="CAJNDS010001291">
    <property type="protein sequence ID" value="CAE7254374.1"/>
    <property type="molecule type" value="Genomic_DNA"/>
</dbReference>
<feature type="domain" description="Aminoglycoside phosphotransferase" evidence="1">
    <location>
        <begin position="187"/>
        <end position="329"/>
    </location>
</feature>
<comment type="caution">
    <text evidence="2">The sequence shown here is derived from an EMBL/GenBank/DDBJ whole genome shotgun (WGS) entry which is preliminary data.</text>
</comment>
<dbReference type="Proteomes" id="UP000604046">
    <property type="component" value="Unassembled WGS sequence"/>
</dbReference>
<organism evidence="2 3">
    <name type="scientific">Symbiodinium natans</name>
    <dbReference type="NCBI Taxonomy" id="878477"/>
    <lineage>
        <taxon>Eukaryota</taxon>
        <taxon>Sar</taxon>
        <taxon>Alveolata</taxon>
        <taxon>Dinophyceae</taxon>
        <taxon>Suessiales</taxon>
        <taxon>Symbiodiniaceae</taxon>
        <taxon>Symbiodinium</taxon>
    </lineage>
</organism>
<dbReference type="AlphaFoldDB" id="A0A812LWK7"/>